<dbReference type="CDD" id="cd00063">
    <property type="entry name" value="FN3"/>
    <property type="match status" value="4"/>
</dbReference>
<sequence length="645" mass="66845">MTTATAPSGPPGPITLDTVTPNSAIVQWGEVPCPQRNGLITGYTVTATNSGGMGEGTASFDVDARRATISGLTPSTQYTVSVAAVNSAGTGPSTTLSVETPDGLTVSATPSSSTSLAISWALEDSLTATSYTISYSNTNTDCFTNSRSGIPASGTSYTLDGLEEGTEYSITVTATLTGNGGTQEGSTTATTLTAAPSALPSSVRVLVNSSTSIIVQWGPVECRHQNGEITGYWVRYGEEGSSEEARNVQMVSGDSSGGMTTVSGLTRETVYTVQVTAVTSSGTGVYSDPLIIKTPDDVFLSLNGSIIPNNGYVDISDIGSTDNTALLCITNRPPMDANSRGNWFAPDETRVGGPGTTDVPGFTRNRDSMVVRLLRNTATDPAAEGIYQCLIDDAISRSKQISVGLYNSGGGDISIPGDVLVESDLNGASPQFTLTCISTGGPATTVTWTKDNVIITGEQNETVLNDPVTAQYTHTLTVTTAGVYTCTVANNKSSSDSASITLEGPPRPTDVTAVQDGPTSITVTWTPPSPLGDTTGYRISFTGGSDVDIDGGSTNSYTLTGLTNGQTYTISIVATSEHLFGDATTFEITLSKREIGPYISVIAYSSPSSRTGVCVSELHNSHLHLPLLECVQWEGGQLGGGLETH</sequence>
<evidence type="ECO:0000313" key="5">
    <source>
        <dbReference type="Proteomes" id="UP001174909"/>
    </source>
</evidence>
<feature type="domain" description="Ig-like" evidence="2">
    <location>
        <begin position="289"/>
        <end position="402"/>
    </location>
</feature>
<dbReference type="InterPro" id="IPR050991">
    <property type="entry name" value="ECM_Regulatory_Proteins"/>
</dbReference>
<dbReference type="InterPro" id="IPR036116">
    <property type="entry name" value="FN3_sf"/>
</dbReference>
<evidence type="ECO:0000259" key="2">
    <source>
        <dbReference type="PROSITE" id="PS50835"/>
    </source>
</evidence>
<dbReference type="PROSITE" id="PS50835">
    <property type="entry name" value="IG_LIKE"/>
    <property type="match status" value="2"/>
</dbReference>
<dbReference type="PRINTS" id="PR00014">
    <property type="entry name" value="FNTYPEIII"/>
</dbReference>
<feature type="domain" description="Fibronectin type-III" evidence="3">
    <location>
        <begin position="199"/>
        <end position="297"/>
    </location>
</feature>
<dbReference type="InterPro" id="IPR007110">
    <property type="entry name" value="Ig-like_dom"/>
</dbReference>
<dbReference type="PANTHER" id="PTHR46708">
    <property type="entry name" value="TENASCIN"/>
    <property type="match status" value="1"/>
</dbReference>
<dbReference type="InterPro" id="IPR013783">
    <property type="entry name" value="Ig-like_fold"/>
</dbReference>
<feature type="domain" description="Ig-like" evidence="2">
    <location>
        <begin position="416"/>
        <end position="501"/>
    </location>
</feature>
<gene>
    <name evidence="4" type="ORF">GBAR_LOCUS18968</name>
</gene>
<keyword evidence="4" id="KW-0675">Receptor</keyword>
<dbReference type="EMBL" id="CASHTH010002681">
    <property type="protein sequence ID" value="CAI8033621.1"/>
    <property type="molecule type" value="Genomic_DNA"/>
</dbReference>
<dbReference type="SUPFAM" id="SSF49265">
    <property type="entry name" value="Fibronectin type III"/>
    <property type="match status" value="3"/>
</dbReference>
<comment type="caution">
    <text evidence="4">The sequence shown here is derived from an EMBL/GenBank/DDBJ whole genome shotgun (WGS) entry which is preliminary data.</text>
</comment>
<dbReference type="CDD" id="cd00096">
    <property type="entry name" value="Ig"/>
    <property type="match status" value="1"/>
</dbReference>
<dbReference type="Proteomes" id="UP001174909">
    <property type="component" value="Unassembled WGS sequence"/>
</dbReference>
<dbReference type="Pfam" id="PF13895">
    <property type="entry name" value="Ig_2"/>
    <property type="match status" value="1"/>
</dbReference>
<evidence type="ECO:0000313" key="4">
    <source>
        <dbReference type="EMBL" id="CAI8033621.1"/>
    </source>
</evidence>
<dbReference type="FunFam" id="2.60.40.10:FF:000028">
    <property type="entry name" value="Neuronal cell adhesion molecule"/>
    <property type="match status" value="2"/>
</dbReference>
<reference evidence="4" key="1">
    <citation type="submission" date="2023-03" db="EMBL/GenBank/DDBJ databases">
        <authorList>
            <person name="Steffen K."/>
            <person name="Cardenas P."/>
        </authorList>
    </citation>
    <scope>NUCLEOTIDE SEQUENCE</scope>
</reference>
<feature type="domain" description="Fibronectin type-III" evidence="3">
    <location>
        <begin position="505"/>
        <end position="594"/>
    </location>
</feature>
<dbReference type="AlphaFoldDB" id="A0AA35SRZ4"/>
<evidence type="ECO:0000259" key="3">
    <source>
        <dbReference type="PROSITE" id="PS50853"/>
    </source>
</evidence>
<dbReference type="Gene3D" id="2.60.40.10">
    <property type="entry name" value="Immunoglobulins"/>
    <property type="match status" value="5"/>
</dbReference>
<dbReference type="Pfam" id="PF00041">
    <property type="entry name" value="fn3"/>
    <property type="match status" value="4"/>
</dbReference>
<accession>A0AA35SRZ4</accession>
<keyword evidence="1" id="KW-0677">Repeat</keyword>
<evidence type="ECO:0000256" key="1">
    <source>
        <dbReference type="ARBA" id="ARBA00022737"/>
    </source>
</evidence>
<dbReference type="InterPro" id="IPR003961">
    <property type="entry name" value="FN3_dom"/>
</dbReference>
<dbReference type="SUPFAM" id="SSF48726">
    <property type="entry name" value="Immunoglobulin"/>
    <property type="match status" value="1"/>
</dbReference>
<dbReference type="PROSITE" id="PS50853">
    <property type="entry name" value="FN3"/>
    <property type="match status" value="4"/>
</dbReference>
<protein>
    <submittedName>
        <fullName evidence="4">Receptor-type tyrosine-protein phosphatase delta</fullName>
    </submittedName>
</protein>
<keyword evidence="5" id="KW-1185">Reference proteome</keyword>
<dbReference type="PANTHER" id="PTHR46708:SF2">
    <property type="entry name" value="FIBRONECTIN TYPE-III DOMAIN-CONTAINING PROTEIN"/>
    <property type="match status" value="1"/>
</dbReference>
<feature type="domain" description="Fibronectin type-III" evidence="3">
    <location>
        <begin position="10"/>
        <end position="103"/>
    </location>
</feature>
<dbReference type="SMART" id="SM00060">
    <property type="entry name" value="FN3"/>
    <property type="match status" value="4"/>
</dbReference>
<dbReference type="InterPro" id="IPR036179">
    <property type="entry name" value="Ig-like_dom_sf"/>
</dbReference>
<name>A0AA35SRZ4_GEOBA</name>
<proteinExistence type="predicted"/>
<feature type="domain" description="Fibronectin type-III" evidence="3">
    <location>
        <begin position="104"/>
        <end position="194"/>
    </location>
</feature>
<organism evidence="4 5">
    <name type="scientific">Geodia barretti</name>
    <name type="common">Barrett's horny sponge</name>
    <dbReference type="NCBI Taxonomy" id="519541"/>
    <lineage>
        <taxon>Eukaryota</taxon>
        <taxon>Metazoa</taxon>
        <taxon>Porifera</taxon>
        <taxon>Demospongiae</taxon>
        <taxon>Heteroscleromorpha</taxon>
        <taxon>Tetractinellida</taxon>
        <taxon>Astrophorina</taxon>
        <taxon>Geodiidae</taxon>
        <taxon>Geodia</taxon>
    </lineage>
</organism>